<dbReference type="Pfam" id="PF04717">
    <property type="entry name" value="Phage_base_V"/>
    <property type="match status" value="1"/>
</dbReference>
<keyword evidence="3" id="KW-1185">Reference proteome</keyword>
<dbReference type="SUPFAM" id="SSF69255">
    <property type="entry name" value="gp5 N-terminal domain-like"/>
    <property type="match status" value="1"/>
</dbReference>
<evidence type="ECO:0000313" key="3">
    <source>
        <dbReference type="Proteomes" id="UP000188879"/>
    </source>
</evidence>
<dbReference type="Gene3D" id="2.40.50.230">
    <property type="entry name" value="Gp5 N-terminal domain"/>
    <property type="match status" value="1"/>
</dbReference>
<proteinExistence type="predicted"/>
<evidence type="ECO:0000313" key="2">
    <source>
        <dbReference type="EMBL" id="ONG58589.1"/>
    </source>
</evidence>
<name>A0A1V2H8G8_9PROT</name>
<dbReference type="InterPro" id="IPR006531">
    <property type="entry name" value="Gp5/Vgr_OB"/>
</dbReference>
<dbReference type="AlphaFoldDB" id="A0A1V2H8G8"/>
<dbReference type="OrthoDB" id="9762420at2"/>
<feature type="domain" description="Gp5/Type VI secretion system Vgr protein OB-fold" evidence="1">
    <location>
        <begin position="56"/>
        <end position="94"/>
    </location>
</feature>
<dbReference type="InterPro" id="IPR037026">
    <property type="entry name" value="Vgr_OB-fold_dom_sf"/>
</dbReference>
<dbReference type="Proteomes" id="UP000188879">
    <property type="component" value="Unassembled WGS sequence"/>
</dbReference>
<sequence length="211" mass="22260">MAFQDIRRIIREELRALRLAELAVVQEVHPHAAEGDQDNYACTVRLRDDDMVLARVPLATARIGLAAIPDVGDLVLVQFLGGDVNAPLITASFYNDEDRPPLNQAGEAVLVLPPDAGEGEGVHLTLQSKEAPRTLLTLGGALEVTLQDDDPVVRIAVAGKAEVSIASDGAVLVKSSTGITLEGGELSMKGSKVTIEAQGQLVLKGATIDLN</sequence>
<evidence type="ECO:0000259" key="1">
    <source>
        <dbReference type="Pfam" id="PF04717"/>
    </source>
</evidence>
<protein>
    <submittedName>
        <fullName evidence="2">Rhs element Vgr protein</fullName>
    </submittedName>
</protein>
<dbReference type="RefSeq" id="WP_076955858.1">
    <property type="nucleotide sequence ID" value="NZ_MLCO01000018.1"/>
</dbReference>
<gene>
    <name evidence="2" type="ORF">BKE38_02775</name>
</gene>
<comment type="caution">
    <text evidence="2">The sequence shown here is derived from an EMBL/GenBank/DDBJ whole genome shotgun (WGS) entry which is preliminary data.</text>
</comment>
<reference evidence="2 3" key="1">
    <citation type="submission" date="2016-10" db="EMBL/GenBank/DDBJ databases">
        <title>Draft Genome sequence of Roseomonas sp. strain M3.</title>
        <authorList>
            <person name="Subhash Y."/>
            <person name="Lee S."/>
        </authorList>
    </citation>
    <scope>NUCLEOTIDE SEQUENCE [LARGE SCALE GENOMIC DNA]</scope>
    <source>
        <strain evidence="2 3">M3</strain>
    </source>
</reference>
<accession>A0A1V2H8G8</accession>
<organism evidence="2 3">
    <name type="scientific">Teichococcus deserti</name>
    <dbReference type="NCBI Taxonomy" id="1817963"/>
    <lineage>
        <taxon>Bacteria</taxon>
        <taxon>Pseudomonadati</taxon>
        <taxon>Pseudomonadota</taxon>
        <taxon>Alphaproteobacteria</taxon>
        <taxon>Acetobacterales</taxon>
        <taxon>Roseomonadaceae</taxon>
        <taxon>Roseomonas</taxon>
    </lineage>
</organism>
<dbReference type="EMBL" id="MLCO01000018">
    <property type="protein sequence ID" value="ONG58589.1"/>
    <property type="molecule type" value="Genomic_DNA"/>
</dbReference>